<keyword evidence="8" id="KW-0997">Cell inner membrane</keyword>
<dbReference type="NCBIfam" id="TIGR00710">
    <property type="entry name" value="efflux_Bcr_CflA"/>
    <property type="match status" value="1"/>
</dbReference>
<evidence type="ECO:0000256" key="5">
    <source>
        <dbReference type="ARBA" id="ARBA00022692"/>
    </source>
</evidence>
<evidence type="ECO:0000256" key="4">
    <source>
        <dbReference type="ARBA" id="ARBA00022475"/>
    </source>
</evidence>
<evidence type="ECO:0000259" key="9">
    <source>
        <dbReference type="PROSITE" id="PS50850"/>
    </source>
</evidence>
<dbReference type="SUPFAM" id="SSF103473">
    <property type="entry name" value="MFS general substrate transporter"/>
    <property type="match status" value="1"/>
</dbReference>
<dbReference type="Proteomes" id="UP001156664">
    <property type="component" value="Unassembled WGS sequence"/>
</dbReference>
<evidence type="ECO:0000313" key="10">
    <source>
        <dbReference type="EMBL" id="GLR26209.1"/>
    </source>
</evidence>
<evidence type="ECO:0000256" key="2">
    <source>
        <dbReference type="ARBA" id="ARBA00006236"/>
    </source>
</evidence>
<dbReference type="EMBL" id="BSOJ01000012">
    <property type="protein sequence ID" value="GLR26209.1"/>
    <property type="molecule type" value="Genomic_DNA"/>
</dbReference>
<dbReference type="PROSITE" id="PS50850">
    <property type="entry name" value="MFS"/>
    <property type="match status" value="1"/>
</dbReference>
<keyword evidence="11" id="KW-1185">Reference proteome</keyword>
<feature type="transmembrane region" description="Helical" evidence="8">
    <location>
        <begin position="244"/>
        <end position="262"/>
    </location>
</feature>
<keyword evidence="3 8" id="KW-0813">Transport</keyword>
<keyword evidence="6 8" id="KW-1133">Transmembrane helix</keyword>
<feature type="transmembrane region" description="Helical" evidence="8">
    <location>
        <begin position="218"/>
        <end position="238"/>
    </location>
</feature>
<dbReference type="PANTHER" id="PTHR23502">
    <property type="entry name" value="MAJOR FACILITATOR SUPERFAMILY"/>
    <property type="match status" value="1"/>
</dbReference>
<evidence type="ECO:0000256" key="1">
    <source>
        <dbReference type="ARBA" id="ARBA00004651"/>
    </source>
</evidence>
<evidence type="ECO:0000256" key="7">
    <source>
        <dbReference type="ARBA" id="ARBA00023136"/>
    </source>
</evidence>
<feature type="transmembrane region" description="Helical" evidence="8">
    <location>
        <begin position="339"/>
        <end position="363"/>
    </location>
</feature>
<name>A0ABQ5YTV8_9BURK</name>
<dbReference type="InterPro" id="IPR020846">
    <property type="entry name" value="MFS_dom"/>
</dbReference>
<dbReference type="InterPro" id="IPR036259">
    <property type="entry name" value="MFS_trans_sf"/>
</dbReference>
<feature type="transmembrane region" description="Helical" evidence="8">
    <location>
        <begin position="282"/>
        <end position="302"/>
    </location>
</feature>
<keyword evidence="5 8" id="KW-0812">Transmembrane</keyword>
<keyword evidence="7 8" id="KW-0472">Membrane</keyword>
<comment type="similarity">
    <text evidence="2 8">Belongs to the major facilitator superfamily. Bcr/CmlA family.</text>
</comment>
<feature type="transmembrane region" description="Helical" evidence="8">
    <location>
        <begin position="130"/>
        <end position="152"/>
    </location>
</feature>
<gene>
    <name evidence="10" type="ORF">GCM10007875_12970</name>
</gene>
<reference evidence="11" key="1">
    <citation type="journal article" date="2019" name="Int. J. Syst. Evol. Microbiol.">
        <title>The Global Catalogue of Microorganisms (GCM) 10K type strain sequencing project: providing services to taxonomists for standard genome sequencing and annotation.</title>
        <authorList>
            <consortium name="The Broad Institute Genomics Platform"/>
            <consortium name="The Broad Institute Genome Sequencing Center for Infectious Disease"/>
            <person name="Wu L."/>
            <person name="Ma J."/>
        </authorList>
    </citation>
    <scope>NUCLEOTIDE SEQUENCE [LARGE SCALE GENOMIC DNA]</scope>
    <source>
        <strain evidence="11">NBRC 105857</strain>
    </source>
</reference>
<feature type="transmembrane region" description="Helical" evidence="8">
    <location>
        <begin position="369"/>
        <end position="388"/>
    </location>
</feature>
<evidence type="ECO:0000256" key="6">
    <source>
        <dbReference type="ARBA" id="ARBA00022989"/>
    </source>
</evidence>
<dbReference type="InterPro" id="IPR011701">
    <property type="entry name" value="MFS"/>
</dbReference>
<dbReference type="Gene3D" id="1.20.1720.10">
    <property type="entry name" value="Multidrug resistance protein D"/>
    <property type="match status" value="1"/>
</dbReference>
<evidence type="ECO:0000313" key="11">
    <source>
        <dbReference type="Proteomes" id="UP001156664"/>
    </source>
</evidence>
<comment type="subcellular location">
    <subcellularLocation>
        <location evidence="8">Cell inner membrane</location>
        <topology evidence="8">Multi-pass membrane protein</topology>
    </subcellularLocation>
    <subcellularLocation>
        <location evidence="1">Cell membrane</location>
        <topology evidence="1">Multi-pass membrane protein</topology>
    </subcellularLocation>
</comment>
<feature type="transmembrane region" description="Helical" evidence="8">
    <location>
        <begin position="72"/>
        <end position="91"/>
    </location>
</feature>
<dbReference type="RefSeq" id="WP_284280703.1">
    <property type="nucleotide sequence ID" value="NZ_BSOJ01000012.1"/>
</dbReference>
<feature type="transmembrane region" description="Helical" evidence="8">
    <location>
        <begin position="42"/>
        <end position="60"/>
    </location>
</feature>
<dbReference type="Pfam" id="PF07690">
    <property type="entry name" value="MFS_1"/>
    <property type="match status" value="1"/>
</dbReference>
<feature type="transmembrane region" description="Helical" evidence="8">
    <location>
        <begin position="97"/>
        <end position="118"/>
    </location>
</feature>
<comment type="caution">
    <text evidence="10">The sequence shown here is derived from an EMBL/GenBank/DDBJ whole genome shotgun (WGS) entry which is preliminary data.</text>
</comment>
<dbReference type="PANTHER" id="PTHR23502:SF132">
    <property type="entry name" value="POLYAMINE TRANSPORTER 2-RELATED"/>
    <property type="match status" value="1"/>
</dbReference>
<feature type="transmembrane region" description="Helical" evidence="8">
    <location>
        <begin position="308"/>
        <end position="327"/>
    </location>
</feature>
<comment type="caution">
    <text evidence="8">Lacks conserved residue(s) required for the propagation of feature annotation.</text>
</comment>
<evidence type="ECO:0000256" key="8">
    <source>
        <dbReference type="RuleBase" id="RU365088"/>
    </source>
</evidence>
<dbReference type="InterPro" id="IPR004812">
    <property type="entry name" value="Efflux_drug-R_Bcr/CmlA"/>
</dbReference>
<accession>A0ABQ5YTV8</accession>
<protein>
    <recommendedName>
        <fullName evidence="8">Bcr/CflA family efflux transporter</fullName>
    </recommendedName>
</protein>
<feature type="transmembrane region" description="Helical" evidence="8">
    <location>
        <begin position="158"/>
        <end position="180"/>
    </location>
</feature>
<feature type="domain" description="Major facilitator superfamily (MFS) profile" evidence="9">
    <location>
        <begin position="1"/>
        <end position="392"/>
    </location>
</feature>
<dbReference type="CDD" id="cd17320">
    <property type="entry name" value="MFS_MdfA_MDR_like"/>
    <property type="match status" value="1"/>
</dbReference>
<organism evidence="10 11">
    <name type="scientific">Limnobacter litoralis</name>
    <dbReference type="NCBI Taxonomy" id="481366"/>
    <lineage>
        <taxon>Bacteria</taxon>
        <taxon>Pseudomonadati</taxon>
        <taxon>Pseudomonadota</taxon>
        <taxon>Betaproteobacteria</taxon>
        <taxon>Burkholderiales</taxon>
        <taxon>Burkholderiaceae</taxon>
        <taxon>Limnobacter</taxon>
    </lineage>
</organism>
<keyword evidence="4" id="KW-1003">Cell membrane</keyword>
<sequence>MIQRRTFFLLASLTAVAPLAIDLYLPSFGDIAKSLHRPFADIQLTVTVFLLGFAIGMLFYGPLSDRFGRRRVIFAGLATFVFASAACTVSQTLDQLLVFRVIQAFGGGATAVISRAVVRDLLGETEAARVIALLAITTALVPLCAPLAGAFVLELGSWRFEFVVLTAFGLTALVAAYNMLPETHRGLSHQHSLKTAFQGYRIVLCKPQSWPLIASGGLLYAAMFAYITGTPFVYMSLYGLSQKAYGLLFGLNILSLSTLGFATSRLVTRTGTRFLIQRGGQLAMLGACLVLLAGWLGVVQALSLPTLVIGLMCCVGSVGLIGPNCAARLMESFPANAGAASALLGFSQFGLGALSSASVSWLADGSAHPMTGIVAGCAACAFVATRLIQTPK</sequence>
<evidence type="ECO:0000256" key="3">
    <source>
        <dbReference type="ARBA" id="ARBA00022448"/>
    </source>
</evidence>
<proteinExistence type="inferred from homology"/>